<comment type="caution">
    <text evidence="1">The sequence shown here is derived from an EMBL/GenBank/DDBJ whole genome shotgun (WGS) entry which is preliminary data.</text>
</comment>
<evidence type="ECO:0000313" key="1">
    <source>
        <dbReference type="EMBL" id="KKM95969.1"/>
    </source>
</evidence>
<reference evidence="1" key="1">
    <citation type="journal article" date="2015" name="Nature">
        <title>Complex archaea that bridge the gap between prokaryotes and eukaryotes.</title>
        <authorList>
            <person name="Spang A."/>
            <person name="Saw J.H."/>
            <person name="Jorgensen S.L."/>
            <person name="Zaremba-Niedzwiedzka K."/>
            <person name="Martijn J."/>
            <person name="Lind A.E."/>
            <person name="van Eijk R."/>
            <person name="Schleper C."/>
            <person name="Guy L."/>
            <person name="Ettema T.J."/>
        </authorList>
    </citation>
    <scope>NUCLEOTIDE SEQUENCE</scope>
</reference>
<accession>A0A0F9LLQ3</accession>
<proteinExistence type="predicted"/>
<gene>
    <name evidence="1" type="ORF">LCGC14_1182860</name>
</gene>
<dbReference type="Pfam" id="PF09957">
    <property type="entry name" value="VapB_antitoxin"/>
    <property type="match status" value="1"/>
</dbReference>
<name>A0A0F9LLQ3_9ZZZZ</name>
<dbReference type="AlphaFoldDB" id="A0A0F9LLQ3"/>
<dbReference type="InterPro" id="IPR019239">
    <property type="entry name" value="VapB_antitoxin"/>
</dbReference>
<organism evidence="1">
    <name type="scientific">marine sediment metagenome</name>
    <dbReference type="NCBI Taxonomy" id="412755"/>
    <lineage>
        <taxon>unclassified sequences</taxon>
        <taxon>metagenomes</taxon>
        <taxon>ecological metagenomes</taxon>
    </lineage>
</organism>
<evidence type="ECO:0008006" key="2">
    <source>
        <dbReference type="Google" id="ProtNLM"/>
    </source>
</evidence>
<sequence length="68" mass="7992">MRTNIVLDDNLIKKGFKLTEAKTKKELVNLALEELIKRKQRKQILKLEGKVKWQGNLKKLRKGRFDTG</sequence>
<protein>
    <recommendedName>
        <fullName evidence="2">Transcription regulator of the Arc/MetJ class</fullName>
    </recommendedName>
</protein>
<dbReference type="EMBL" id="LAZR01005941">
    <property type="protein sequence ID" value="KKM95969.1"/>
    <property type="molecule type" value="Genomic_DNA"/>
</dbReference>